<dbReference type="VEuPathDB" id="FungiDB:PTTG_03752"/>
<dbReference type="AlphaFoldDB" id="A0A180GG99"/>
<feature type="non-terminal residue" evidence="2">
    <location>
        <position position="192"/>
    </location>
</feature>
<dbReference type="OrthoDB" id="10264544at2759"/>
<sequence length="192" mass="20638">MDPLAATPASPDTKKGDKSSTTDDDPPEEIARKRAEIASGSAGLKAAPGGPMAVQPSVGPPSVPKIDPNLANAQKKKDLYQTSQAEADPVVADNRSNTHFNKSLPGPIGDPSGLVRTRATNETATEADSELNLTIPAPPEQSYVSRKECYDSIQKWNGYAIATARSYPFKGSTRVVYQCDKSSYYRPHQKYV</sequence>
<feature type="compositionally biased region" description="Basic and acidic residues" evidence="1">
    <location>
        <begin position="12"/>
        <end position="21"/>
    </location>
</feature>
<dbReference type="EMBL" id="ADAS02000075">
    <property type="protein sequence ID" value="OAV91766.1"/>
    <property type="molecule type" value="Genomic_DNA"/>
</dbReference>
<accession>A0A180GG99</accession>
<dbReference type="EnsemblFungi" id="PTTG_03752-t43_2">
    <property type="protein sequence ID" value="PTTG_03752-t43_2-p1"/>
    <property type="gene ID" value="PTTG_03752"/>
</dbReference>
<evidence type="ECO:0000313" key="4">
    <source>
        <dbReference type="Proteomes" id="UP000005240"/>
    </source>
</evidence>
<reference evidence="2" key="1">
    <citation type="submission" date="2009-11" db="EMBL/GenBank/DDBJ databases">
        <authorList>
            <consortium name="The Broad Institute Genome Sequencing Platform"/>
            <person name="Ward D."/>
            <person name="Feldgarden M."/>
            <person name="Earl A."/>
            <person name="Young S.K."/>
            <person name="Zeng Q."/>
            <person name="Koehrsen M."/>
            <person name="Alvarado L."/>
            <person name="Berlin A."/>
            <person name="Bochicchio J."/>
            <person name="Borenstein D."/>
            <person name="Chapman S.B."/>
            <person name="Chen Z."/>
            <person name="Engels R."/>
            <person name="Freedman E."/>
            <person name="Gellesch M."/>
            <person name="Goldberg J."/>
            <person name="Griggs A."/>
            <person name="Gujja S."/>
            <person name="Heilman E."/>
            <person name="Heiman D."/>
            <person name="Hepburn T."/>
            <person name="Howarth C."/>
            <person name="Jen D."/>
            <person name="Larson L."/>
            <person name="Lewis B."/>
            <person name="Mehta T."/>
            <person name="Park D."/>
            <person name="Pearson M."/>
            <person name="Roberts A."/>
            <person name="Saif S."/>
            <person name="Shea T."/>
            <person name="Shenoy N."/>
            <person name="Sisk P."/>
            <person name="Stolte C."/>
            <person name="Sykes S."/>
            <person name="Thomson T."/>
            <person name="Walk T."/>
            <person name="White J."/>
            <person name="Yandava C."/>
            <person name="Izard J."/>
            <person name="Baranova O.V."/>
            <person name="Blanton J.M."/>
            <person name="Tanner A.C."/>
            <person name="Dewhirst F.E."/>
            <person name="Haas B."/>
            <person name="Nusbaum C."/>
            <person name="Birren B."/>
        </authorList>
    </citation>
    <scope>NUCLEOTIDE SEQUENCE [LARGE SCALE GENOMIC DNA]</scope>
    <source>
        <strain evidence="2">1-1 BBBD Race 1</strain>
    </source>
</reference>
<reference evidence="3" key="4">
    <citation type="submission" date="2025-05" db="UniProtKB">
        <authorList>
            <consortium name="EnsemblFungi"/>
        </authorList>
    </citation>
    <scope>IDENTIFICATION</scope>
    <source>
        <strain evidence="3">isolate 1-1 / race 1 (BBBD)</strain>
    </source>
</reference>
<evidence type="ECO:0000313" key="3">
    <source>
        <dbReference type="EnsemblFungi" id="PTTG_03752-t43_2-p1"/>
    </source>
</evidence>
<dbReference type="Proteomes" id="UP000005240">
    <property type="component" value="Unassembled WGS sequence"/>
</dbReference>
<evidence type="ECO:0000256" key="1">
    <source>
        <dbReference type="SAM" id="MobiDB-lite"/>
    </source>
</evidence>
<reference evidence="2" key="2">
    <citation type="submission" date="2016-05" db="EMBL/GenBank/DDBJ databases">
        <title>Comparative analysis highlights variable genome content of wheat rusts and divergence of the mating loci.</title>
        <authorList>
            <person name="Cuomo C.A."/>
            <person name="Bakkeren G."/>
            <person name="Szabo L."/>
            <person name="Khalil H."/>
            <person name="Joly D."/>
            <person name="Goldberg J."/>
            <person name="Young S."/>
            <person name="Zeng Q."/>
            <person name="Fellers J."/>
        </authorList>
    </citation>
    <scope>NUCLEOTIDE SEQUENCE [LARGE SCALE GENOMIC DNA]</scope>
    <source>
        <strain evidence="2">1-1 BBBD Race 1</strain>
    </source>
</reference>
<gene>
    <name evidence="2" type="ORF">PTTG_03752</name>
</gene>
<protein>
    <submittedName>
        <fullName evidence="2 3">Uncharacterized protein</fullName>
    </submittedName>
</protein>
<keyword evidence="4" id="KW-1185">Reference proteome</keyword>
<evidence type="ECO:0000313" key="2">
    <source>
        <dbReference type="EMBL" id="OAV91766.1"/>
    </source>
</evidence>
<reference evidence="3 4" key="3">
    <citation type="journal article" date="2017" name="G3 (Bethesda)">
        <title>Comparative analysis highlights variable genome content of wheat rusts and divergence of the mating loci.</title>
        <authorList>
            <person name="Cuomo C.A."/>
            <person name="Bakkeren G."/>
            <person name="Khalil H.B."/>
            <person name="Panwar V."/>
            <person name="Joly D."/>
            <person name="Linning R."/>
            <person name="Sakthikumar S."/>
            <person name="Song X."/>
            <person name="Adiconis X."/>
            <person name="Fan L."/>
            <person name="Goldberg J.M."/>
            <person name="Levin J.Z."/>
            <person name="Young S."/>
            <person name="Zeng Q."/>
            <person name="Anikster Y."/>
            <person name="Bruce M."/>
            <person name="Wang M."/>
            <person name="Yin C."/>
            <person name="McCallum B."/>
            <person name="Szabo L.J."/>
            <person name="Hulbert S."/>
            <person name="Chen X."/>
            <person name="Fellers J.P."/>
        </authorList>
    </citation>
    <scope>NUCLEOTIDE SEQUENCE</scope>
    <source>
        <strain evidence="4">Isolate 1-1 / race 1 (BBBD)</strain>
        <strain evidence="3">isolate 1-1 / race 1 (BBBD)</strain>
    </source>
</reference>
<proteinExistence type="predicted"/>
<name>A0A180GG99_PUCT1</name>
<feature type="region of interest" description="Disordered" evidence="1">
    <location>
        <begin position="1"/>
        <end position="115"/>
    </location>
</feature>
<organism evidence="2">
    <name type="scientific">Puccinia triticina (isolate 1-1 / race 1 (BBBD))</name>
    <name type="common">Brown leaf rust fungus</name>
    <dbReference type="NCBI Taxonomy" id="630390"/>
    <lineage>
        <taxon>Eukaryota</taxon>
        <taxon>Fungi</taxon>
        <taxon>Dikarya</taxon>
        <taxon>Basidiomycota</taxon>
        <taxon>Pucciniomycotina</taxon>
        <taxon>Pucciniomycetes</taxon>
        <taxon>Pucciniales</taxon>
        <taxon>Pucciniaceae</taxon>
        <taxon>Puccinia</taxon>
    </lineage>
</organism>